<reference evidence="2" key="1">
    <citation type="journal article" date="2019" name="Sci. Rep.">
        <title>Draft genome of Tanacetum cinerariifolium, the natural source of mosquito coil.</title>
        <authorList>
            <person name="Yamashiro T."/>
            <person name="Shiraishi A."/>
            <person name="Satake H."/>
            <person name="Nakayama K."/>
        </authorList>
    </citation>
    <scope>NUCLEOTIDE SEQUENCE</scope>
</reference>
<comment type="caution">
    <text evidence="2">The sequence shown here is derived from an EMBL/GenBank/DDBJ whole genome shotgun (WGS) entry which is preliminary data.</text>
</comment>
<feature type="region of interest" description="Disordered" evidence="1">
    <location>
        <begin position="1"/>
        <end position="25"/>
    </location>
</feature>
<accession>A0A699TXX8</accession>
<feature type="non-terminal residue" evidence="2">
    <location>
        <position position="130"/>
    </location>
</feature>
<feature type="region of interest" description="Disordered" evidence="1">
    <location>
        <begin position="93"/>
        <end position="130"/>
    </location>
</feature>
<evidence type="ECO:0000313" key="2">
    <source>
        <dbReference type="EMBL" id="GFD14663.1"/>
    </source>
</evidence>
<sequence>MTPTLTATSPQGKKRKQNARETSSLRKYLKVTIRQKKQSITLIPPPSDDRERDEIAEATLLSLTLHKTALAAEAQENVAKAQEKLEEEEIKKMVEGKEDEESYASEFVDSMLNDDVDNSGTKIEPESHKE</sequence>
<evidence type="ECO:0000256" key="1">
    <source>
        <dbReference type="SAM" id="MobiDB-lite"/>
    </source>
</evidence>
<dbReference type="AlphaFoldDB" id="A0A699TXX8"/>
<dbReference type="EMBL" id="BKCJ011281002">
    <property type="protein sequence ID" value="GFD14663.1"/>
    <property type="molecule type" value="Genomic_DNA"/>
</dbReference>
<name>A0A699TXX8_TANCI</name>
<feature type="compositionally biased region" description="Polar residues" evidence="1">
    <location>
        <begin position="1"/>
        <end position="11"/>
    </location>
</feature>
<organism evidence="2">
    <name type="scientific">Tanacetum cinerariifolium</name>
    <name type="common">Dalmatian daisy</name>
    <name type="synonym">Chrysanthemum cinerariifolium</name>
    <dbReference type="NCBI Taxonomy" id="118510"/>
    <lineage>
        <taxon>Eukaryota</taxon>
        <taxon>Viridiplantae</taxon>
        <taxon>Streptophyta</taxon>
        <taxon>Embryophyta</taxon>
        <taxon>Tracheophyta</taxon>
        <taxon>Spermatophyta</taxon>
        <taxon>Magnoliopsida</taxon>
        <taxon>eudicotyledons</taxon>
        <taxon>Gunneridae</taxon>
        <taxon>Pentapetalae</taxon>
        <taxon>asterids</taxon>
        <taxon>campanulids</taxon>
        <taxon>Asterales</taxon>
        <taxon>Asteraceae</taxon>
        <taxon>Asteroideae</taxon>
        <taxon>Anthemideae</taxon>
        <taxon>Anthemidinae</taxon>
        <taxon>Tanacetum</taxon>
    </lineage>
</organism>
<protein>
    <submittedName>
        <fullName evidence="2">Uncharacterized protein</fullName>
    </submittedName>
</protein>
<gene>
    <name evidence="2" type="ORF">Tci_886632</name>
</gene>
<proteinExistence type="predicted"/>